<gene>
    <name evidence="4" type="ORF">V1634_34825</name>
</gene>
<sequence length="366" mass="39228">MTVPFLDLRAGYAELRTELDAAYARVLASGRYVLGPETEAFEAEFAAFCGAPHCVTVGSGCDALELALRALDVGDGHEVIVPSHTFVATWLAVSAVGARPVPVEPDERTGTMDPARIEAAVTDRTRAVIPVHLYGHPADLDGITEVAARRGLAVVEDAAQAHGARYRGRRVGEGSTAAAFSFYPGKNLGAMGDGGAVVTADAGLAERVRLLRNYGSRVKYQHELRGTNSRLDELQAAFLRVKLARLPEWNRRRAEVAARYLTELADLPGLALPRVSSWADPVWHLFVVRTAARDRLRAALHRSGVETIIHYPVPPHLAPAYAGPDLPAGGYPVAERLADEVLSLPIGPHLPAEQVETVVSAVRAGL</sequence>
<comment type="caution">
    <text evidence="4">The sequence shown here is derived from an EMBL/GenBank/DDBJ whole genome shotgun (WGS) entry which is preliminary data.</text>
</comment>
<keyword evidence="4" id="KW-0032">Aminotransferase</keyword>
<dbReference type="Pfam" id="PF01041">
    <property type="entry name" value="DegT_DnrJ_EryC1"/>
    <property type="match status" value="1"/>
</dbReference>
<dbReference type="CDD" id="cd00616">
    <property type="entry name" value="AHBA_syn"/>
    <property type="match status" value="1"/>
</dbReference>
<dbReference type="EC" id="2.6.1.-" evidence="4"/>
<keyword evidence="5" id="KW-1185">Reference proteome</keyword>
<comment type="similarity">
    <text evidence="2 3">Belongs to the DegT/DnrJ/EryC1 family.</text>
</comment>
<dbReference type="InterPro" id="IPR015422">
    <property type="entry name" value="PyrdxlP-dep_Trfase_small"/>
</dbReference>
<dbReference type="InterPro" id="IPR015424">
    <property type="entry name" value="PyrdxlP-dep_Trfase"/>
</dbReference>
<keyword evidence="4" id="KW-0808">Transferase</keyword>
<dbReference type="PANTHER" id="PTHR30244">
    <property type="entry name" value="TRANSAMINASE"/>
    <property type="match status" value="1"/>
</dbReference>
<keyword evidence="1 3" id="KW-0663">Pyridoxal phosphate</keyword>
<dbReference type="Gene3D" id="3.40.640.10">
    <property type="entry name" value="Type I PLP-dependent aspartate aminotransferase-like (Major domain)"/>
    <property type="match status" value="1"/>
</dbReference>
<dbReference type="GO" id="GO:0008483">
    <property type="term" value="F:transaminase activity"/>
    <property type="evidence" value="ECO:0007669"/>
    <property type="project" value="UniProtKB-KW"/>
</dbReference>
<dbReference type="PANTHER" id="PTHR30244:SF36">
    <property type="entry name" value="3-OXO-GLUCOSE-6-PHOSPHATE:GLUTAMATE AMINOTRANSFERASE"/>
    <property type="match status" value="1"/>
</dbReference>
<dbReference type="PIRSF" id="PIRSF000390">
    <property type="entry name" value="PLP_StrS"/>
    <property type="match status" value="1"/>
</dbReference>
<dbReference type="InterPro" id="IPR015421">
    <property type="entry name" value="PyrdxlP-dep_Trfase_major"/>
</dbReference>
<name>A0ABU7SPW4_9ACTN</name>
<proteinExistence type="inferred from homology"/>
<dbReference type="SUPFAM" id="SSF53383">
    <property type="entry name" value="PLP-dependent transferases"/>
    <property type="match status" value="1"/>
</dbReference>
<organism evidence="4 5">
    <name type="scientific">Plantactinospora veratri</name>
    <dbReference type="NCBI Taxonomy" id="1436122"/>
    <lineage>
        <taxon>Bacteria</taxon>
        <taxon>Bacillati</taxon>
        <taxon>Actinomycetota</taxon>
        <taxon>Actinomycetes</taxon>
        <taxon>Micromonosporales</taxon>
        <taxon>Micromonosporaceae</taxon>
        <taxon>Plantactinospora</taxon>
    </lineage>
</organism>
<dbReference type="Proteomes" id="UP001339911">
    <property type="component" value="Unassembled WGS sequence"/>
</dbReference>
<dbReference type="InterPro" id="IPR000653">
    <property type="entry name" value="DegT/StrS_aminotransferase"/>
</dbReference>
<evidence type="ECO:0000256" key="1">
    <source>
        <dbReference type="ARBA" id="ARBA00022898"/>
    </source>
</evidence>
<evidence type="ECO:0000256" key="2">
    <source>
        <dbReference type="ARBA" id="ARBA00037999"/>
    </source>
</evidence>
<dbReference type="Gene3D" id="3.90.1150.10">
    <property type="entry name" value="Aspartate Aminotransferase, domain 1"/>
    <property type="match status" value="1"/>
</dbReference>
<reference evidence="4 5" key="1">
    <citation type="submission" date="2024-01" db="EMBL/GenBank/DDBJ databases">
        <title>Genome insights into Plantactinospora veratri sp. nov.</title>
        <authorList>
            <person name="Wang L."/>
        </authorList>
    </citation>
    <scope>NUCLEOTIDE SEQUENCE [LARGE SCALE GENOMIC DNA]</scope>
    <source>
        <strain evidence="4 5">NEAU-FHS4</strain>
    </source>
</reference>
<accession>A0ABU7SPW4</accession>
<evidence type="ECO:0000313" key="4">
    <source>
        <dbReference type="EMBL" id="MEE6311996.1"/>
    </source>
</evidence>
<dbReference type="EMBL" id="JAZGQL010000040">
    <property type="protein sequence ID" value="MEE6311996.1"/>
    <property type="molecule type" value="Genomic_DNA"/>
</dbReference>
<evidence type="ECO:0000313" key="5">
    <source>
        <dbReference type="Proteomes" id="UP001339911"/>
    </source>
</evidence>
<dbReference type="RefSeq" id="WP_331211877.1">
    <property type="nucleotide sequence ID" value="NZ_JAZGQL010000040.1"/>
</dbReference>
<evidence type="ECO:0000256" key="3">
    <source>
        <dbReference type="RuleBase" id="RU004508"/>
    </source>
</evidence>
<protein>
    <submittedName>
        <fullName evidence="4">DegT/DnrJ/EryC1/StrS family aminotransferase</fullName>
        <ecNumber evidence="4">2.6.1.-</ecNumber>
    </submittedName>
</protein>